<reference evidence="1" key="1">
    <citation type="submission" date="2014-09" db="EMBL/GenBank/DDBJ databases">
        <authorList>
            <person name="Magalhaes I.L.F."/>
            <person name="Oliveira U."/>
            <person name="Santos F.R."/>
            <person name="Vidigal T.H.D.A."/>
            <person name="Brescovit A.D."/>
            <person name="Santos A.J."/>
        </authorList>
    </citation>
    <scope>NUCLEOTIDE SEQUENCE</scope>
    <source>
        <tissue evidence="1">Shoot tissue taken approximately 20 cm above the soil surface</tissue>
    </source>
</reference>
<dbReference type="EMBL" id="GBRH01244387">
    <property type="protein sequence ID" value="JAD53508.1"/>
    <property type="molecule type" value="Transcribed_RNA"/>
</dbReference>
<organism evidence="1">
    <name type="scientific">Arundo donax</name>
    <name type="common">Giant reed</name>
    <name type="synonym">Donax arundinaceus</name>
    <dbReference type="NCBI Taxonomy" id="35708"/>
    <lineage>
        <taxon>Eukaryota</taxon>
        <taxon>Viridiplantae</taxon>
        <taxon>Streptophyta</taxon>
        <taxon>Embryophyta</taxon>
        <taxon>Tracheophyta</taxon>
        <taxon>Spermatophyta</taxon>
        <taxon>Magnoliopsida</taxon>
        <taxon>Liliopsida</taxon>
        <taxon>Poales</taxon>
        <taxon>Poaceae</taxon>
        <taxon>PACMAD clade</taxon>
        <taxon>Arundinoideae</taxon>
        <taxon>Arundineae</taxon>
        <taxon>Arundo</taxon>
    </lineage>
</organism>
<proteinExistence type="predicted"/>
<accession>A0A0A9AUG3</accession>
<reference evidence="1" key="2">
    <citation type="journal article" date="2015" name="Data Brief">
        <title>Shoot transcriptome of the giant reed, Arundo donax.</title>
        <authorList>
            <person name="Barrero R.A."/>
            <person name="Guerrero F.D."/>
            <person name="Moolhuijzen P."/>
            <person name="Goolsby J.A."/>
            <person name="Tidwell J."/>
            <person name="Bellgard S.E."/>
            <person name="Bellgard M.I."/>
        </authorList>
    </citation>
    <scope>NUCLEOTIDE SEQUENCE</scope>
    <source>
        <tissue evidence="1">Shoot tissue taken approximately 20 cm above the soil surface</tissue>
    </source>
</reference>
<dbReference type="AlphaFoldDB" id="A0A0A9AUG3"/>
<sequence>MMILPRLDLLRVGSYLFRECLSSSSRSKAFDKN</sequence>
<evidence type="ECO:0000313" key="1">
    <source>
        <dbReference type="EMBL" id="JAD53508.1"/>
    </source>
</evidence>
<protein>
    <submittedName>
        <fullName evidence="1">Uncharacterized protein</fullName>
    </submittedName>
</protein>
<name>A0A0A9AUG3_ARUDO</name>